<dbReference type="GO" id="GO:0004842">
    <property type="term" value="F:ubiquitin-protein transferase activity"/>
    <property type="evidence" value="ECO:0007669"/>
    <property type="project" value="InterPro"/>
</dbReference>
<keyword evidence="3" id="KW-0862">Zinc</keyword>
<gene>
    <name evidence="5" type="ORF">MNOR_LOCUS514</name>
</gene>
<dbReference type="InterPro" id="IPR001870">
    <property type="entry name" value="B30.2/SPRY"/>
</dbReference>
<comment type="caution">
    <text evidence="5">The sequence shown here is derived from an EMBL/GenBank/DDBJ whole genome shotgun (WGS) entry which is preliminary data.</text>
</comment>
<protein>
    <recommendedName>
        <fullName evidence="4">B30.2/SPRY domain-containing protein</fullName>
    </recommendedName>
</protein>
<evidence type="ECO:0000313" key="5">
    <source>
        <dbReference type="EMBL" id="CAL4059392.1"/>
    </source>
</evidence>
<feature type="non-terminal residue" evidence="5">
    <location>
        <position position="1"/>
    </location>
</feature>
<dbReference type="Gene3D" id="2.60.120.920">
    <property type="match status" value="1"/>
</dbReference>
<dbReference type="InterPro" id="IPR045129">
    <property type="entry name" value="RNF123/RKP/RSPRY1"/>
</dbReference>
<dbReference type="PANTHER" id="PTHR13363">
    <property type="entry name" value="RING FINGER AND SRY DOMAIN-CONTAINING"/>
    <property type="match status" value="1"/>
</dbReference>
<evidence type="ECO:0000313" key="6">
    <source>
        <dbReference type="Proteomes" id="UP001497623"/>
    </source>
</evidence>
<keyword evidence="1" id="KW-0479">Metal-binding</keyword>
<keyword evidence="6" id="KW-1185">Reference proteome</keyword>
<dbReference type="SUPFAM" id="SSF49899">
    <property type="entry name" value="Concanavalin A-like lectins/glucanases"/>
    <property type="match status" value="1"/>
</dbReference>
<feature type="domain" description="B30.2/SPRY" evidence="4">
    <location>
        <begin position="1"/>
        <end position="97"/>
    </location>
</feature>
<dbReference type="GO" id="GO:0005737">
    <property type="term" value="C:cytoplasm"/>
    <property type="evidence" value="ECO:0007669"/>
    <property type="project" value="TreeGrafter"/>
</dbReference>
<keyword evidence="2" id="KW-0863">Zinc-finger</keyword>
<dbReference type="Proteomes" id="UP001497623">
    <property type="component" value="Unassembled WGS sequence"/>
</dbReference>
<dbReference type="EMBL" id="CAXKWB010000117">
    <property type="protein sequence ID" value="CAL4059392.1"/>
    <property type="molecule type" value="Genomic_DNA"/>
</dbReference>
<dbReference type="AlphaFoldDB" id="A0AAV2PKK8"/>
<dbReference type="GO" id="GO:0008270">
    <property type="term" value="F:zinc ion binding"/>
    <property type="evidence" value="ECO:0007669"/>
    <property type="project" value="UniProtKB-KW"/>
</dbReference>
<evidence type="ECO:0000256" key="3">
    <source>
        <dbReference type="ARBA" id="ARBA00022833"/>
    </source>
</evidence>
<dbReference type="Pfam" id="PF00622">
    <property type="entry name" value="SPRY"/>
    <property type="match status" value="1"/>
</dbReference>
<dbReference type="InterPro" id="IPR013320">
    <property type="entry name" value="ConA-like_dom_sf"/>
</dbReference>
<dbReference type="PANTHER" id="PTHR13363:SF6">
    <property type="entry name" value="RING FINGER AND SPRY DOMAIN-CONTAINING PROTEIN 1"/>
    <property type="match status" value="1"/>
</dbReference>
<dbReference type="GO" id="GO:0051603">
    <property type="term" value="P:proteolysis involved in protein catabolic process"/>
    <property type="evidence" value="ECO:0007669"/>
    <property type="project" value="TreeGrafter"/>
</dbReference>
<dbReference type="InterPro" id="IPR043136">
    <property type="entry name" value="B30.2/SPRY_sf"/>
</dbReference>
<accession>A0AAV2PKK8</accession>
<dbReference type="PROSITE" id="PS50188">
    <property type="entry name" value="B302_SPRY"/>
    <property type="match status" value="1"/>
</dbReference>
<evidence type="ECO:0000256" key="1">
    <source>
        <dbReference type="ARBA" id="ARBA00022723"/>
    </source>
</evidence>
<name>A0AAV2PKK8_MEGNR</name>
<reference evidence="5 6" key="1">
    <citation type="submission" date="2024-05" db="EMBL/GenBank/DDBJ databases">
        <authorList>
            <person name="Wallberg A."/>
        </authorList>
    </citation>
    <scope>NUCLEOTIDE SEQUENCE [LARGE SCALE GENOMIC DNA]</scope>
</reference>
<evidence type="ECO:0000256" key="2">
    <source>
        <dbReference type="ARBA" id="ARBA00022771"/>
    </source>
</evidence>
<proteinExistence type="predicted"/>
<feature type="non-terminal residue" evidence="5">
    <location>
        <position position="119"/>
    </location>
</feature>
<dbReference type="InterPro" id="IPR003877">
    <property type="entry name" value="SPRY_dom"/>
</dbReference>
<sequence>QEGYGIGDDEFSVAYDGCRQLFWHNAQSESHSHPPWQPGDILGSLLDLTNSQVIFYLNGHPLPPLTQLFNNATSGFFAAASFMSFQQCDFNFGKKPYVHPPKEMSFQSFNDHAYLKDSE</sequence>
<organism evidence="5 6">
    <name type="scientific">Meganyctiphanes norvegica</name>
    <name type="common">Northern krill</name>
    <name type="synonym">Thysanopoda norvegica</name>
    <dbReference type="NCBI Taxonomy" id="48144"/>
    <lineage>
        <taxon>Eukaryota</taxon>
        <taxon>Metazoa</taxon>
        <taxon>Ecdysozoa</taxon>
        <taxon>Arthropoda</taxon>
        <taxon>Crustacea</taxon>
        <taxon>Multicrustacea</taxon>
        <taxon>Malacostraca</taxon>
        <taxon>Eumalacostraca</taxon>
        <taxon>Eucarida</taxon>
        <taxon>Euphausiacea</taxon>
        <taxon>Euphausiidae</taxon>
        <taxon>Meganyctiphanes</taxon>
    </lineage>
</organism>
<evidence type="ECO:0000259" key="4">
    <source>
        <dbReference type="PROSITE" id="PS50188"/>
    </source>
</evidence>